<dbReference type="PROSITE" id="PS00018">
    <property type="entry name" value="EF_HAND_1"/>
    <property type="match status" value="1"/>
</dbReference>
<proteinExistence type="predicted"/>
<keyword evidence="1" id="KW-0472">Membrane</keyword>
<dbReference type="Proteomes" id="UP000252707">
    <property type="component" value="Unassembled WGS sequence"/>
</dbReference>
<feature type="transmembrane region" description="Helical" evidence="1">
    <location>
        <begin position="281"/>
        <end position="299"/>
    </location>
</feature>
<sequence length="302" mass="33632">MPEFLLRLKADLLHGAMSAGYLLAGLLLLQAPTAGLRFGLLGVVAAVSLVVWLAAGRRYRLVADTPTARIASAHQGYVELVGRSELHPGTPGLGFSSMPPSVWFRYVVHQRRLDGKWARVDGGRSDETFLLVDPSGSCVVDPDGAEVIGSHRRVYYQGDYRHTVEYLLPGETLYALGLLRTEGGASAPLDRSGDVRDLLARWKRNRRSLLSRFDFDGDGELDLAEWEQARRQAERQVAQEHGEIRRQPGVHILRAPADGRPYLLSNRDPDRLMRRFRWWSWFHLAVFMAAAATALAGLARLG</sequence>
<keyword evidence="1" id="KW-0812">Transmembrane</keyword>
<dbReference type="InterPro" id="IPR018247">
    <property type="entry name" value="EF_Hand_1_Ca_BS"/>
</dbReference>
<dbReference type="GO" id="GO:0005509">
    <property type="term" value="F:calcium ion binding"/>
    <property type="evidence" value="ECO:0007669"/>
    <property type="project" value="InterPro"/>
</dbReference>
<protein>
    <recommendedName>
        <fullName evidence="2">EF-hand domain-containing protein</fullName>
    </recommendedName>
</protein>
<dbReference type="InterPro" id="IPR002048">
    <property type="entry name" value="EF_hand_dom"/>
</dbReference>
<name>A0A369BYC2_9GAMM</name>
<keyword evidence="4" id="KW-1185">Reference proteome</keyword>
<evidence type="ECO:0000313" key="3">
    <source>
        <dbReference type="EMBL" id="RCX26629.1"/>
    </source>
</evidence>
<reference evidence="3 4" key="1">
    <citation type="submission" date="2018-07" db="EMBL/GenBank/DDBJ databases">
        <title>Genomic Encyclopedia of Type Strains, Phase IV (KMG-IV): sequencing the most valuable type-strain genomes for metagenomic binning, comparative biology and taxonomic classification.</title>
        <authorList>
            <person name="Goeker M."/>
        </authorList>
    </citation>
    <scope>NUCLEOTIDE SEQUENCE [LARGE SCALE GENOMIC DNA]</scope>
    <source>
        <strain evidence="3 4">DSM 26407</strain>
    </source>
</reference>
<dbReference type="PROSITE" id="PS50222">
    <property type="entry name" value="EF_HAND_2"/>
    <property type="match status" value="1"/>
</dbReference>
<keyword evidence="1" id="KW-1133">Transmembrane helix</keyword>
<accession>A0A369BYC2</accession>
<dbReference type="OrthoDB" id="7013907at2"/>
<feature type="transmembrane region" description="Helical" evidence="1">
    <location>
        <begin position="12"/>
        <end position="29"/>
    </location>
</feature>
<dbReference type="EMBL" id="QPJY01000009">
    <property type="protein sequence ID" value="RCX26629.1"/>
    <property type="molecule type" value="Genomic_DNA"/>
</dbReference>
<organism evidence="3 4">
    <name type="scientific">Thioalbus denitrificans</name>
    <dbReference type="NCBI Taxonomy" id="547122"/>
    <lineage>
        <taxon>Bacteria</taxon>
        <taxon>Pseudomonadati</taxon>
        <taxon>Pseudomonadota</taxon>
        <taxon>Gammaproteobacteria</taxon>
        <taxon>Chromatiales</taxon>
        <taxon>Ectothiorhodospiraceae</taxon>
        <taxon>Thioalbus</taxon>
    </lineage>
</organism>
<dbReference type="RefSeq" id="WP_114280707.1">
    <property type="nucleotide sequence ID" value="NZ_QPJY01000009.1"/>
</dbReference>
<evidence type="ECO:0000259" key="2">
    <source>
        <dbReference type="PROSITE" id="PS50222"/>
    </source>
</evidence>
<feature type="transmembrane region" description="Helical" evidence="1">
    <location>
        <begin position="35"/>
        <end position="55"/>
    </location>
</feature>
<dbReference type="AlphaFoldDB" id="A0A369BYC2"/>
<feature type="domain" description="EF-hand" evidence="2">
    <location>
        <begin position="207"/>
        <end position="236"/>
    </location>
</feature>
<gene>
    <name evidence="3" type="ORF">DFQ59_109158</name>
</gene>
<comment type="caution">
    <text evidence="3">The sequence shown here is derived from an EMBL/GenBank/DDBJ whole genome shotgun (WGS) entry which is preliminary data.</text>
</comment>
<evidence type="ECO:0000313" key="4">
    <source>
        <dbReference type="Proteomes" id="UP000252707"/>
    </source>
</evidence>
<evidence type="ECO:0000256" key="1">
    <source>
        <dbReference type="SAM" id="Phobius"/>
    </source>
</evidence>